<keyword evidence="5" id="KW-1185">Reference proteome</keyword>
<dbReference type="NCBIfam" id="TIGR01879">
    <property type="entry name" value="hydantase"/>
    <property type="match status" value="1"/>
</dbReference>
<evidence type="ECO:0000256" key="2">
    <source>
        <dbReference type="ARBA" id="ARBA00022801"/>
    </source>
</evidence>
<organism evidence="4 5">
    <name type="scientific">Meinhardsimonia xiamenensis</name>
    <dbReference type="NCBI Taxonomy" id="990712"/>
    <lineage>
        <taxon>Bacteria</taxon>
        <taxon>Pseudomonadati</taxon>
        <taxon>Pseudomonadota</taxon>
        <taxon>Alphaproteobacteria</taxon>
        <taxon>Rhodobacterales</taxon>
        <taxon>Paracoccaceae</taxon>
        <taxon>Meinhardsimonia</taxon>
    </lineage>
</organism>
<accession>A0A1G8Z2S2</accession>
<feature type="binding site" evidence="3">
    <location>
        <position position="177"/>
    </location>
    <ligand>
        <name>Zn(2+)</name>
        <dbReference type="ChEBI" id="CHEBI:29105"/>
        <label>1</label>
    </ligand>
</feature>
<gene>
    <name evidence="4" type="ORF">SAMN05216257_101556</name>
</gene>
<dbReference type="STRING" id="990712.SAMN05216257_101556"/>
<dbReference type="PANTHER" id="PTHR32494">
    <property type="entry name" value="ALLANTOATE DEIMINASE-RELATED"/>
    <property type="match status" value="1"/>
</dbReference>
<feature type="binding site" evidence="3">
    <location>
        <position position="75"/>
    </location>
    <ligand>
        <name>Zn(2+)</name>
        <dbReference type="ChEBI" id="CHEBI:29105"/>
        <label>1</label>
    </ligand>
</feature>
<feature type="binding site" evidence="3">
    <location>
        <position position="86"/>
    </location>
    <ligand>
        <name>Zn(2+)</name>
        <dbReference type="ChEBI" id="CHEBI:29105"/>
        <label>2</label>
    </ligand>
</feature>
<keyword evidence="2 4" id="KW-0378">Hydrolase</keyword>
<reference evidence="5" key="1">
    <citation type="submission" date="2016-10" db="EMBL/GenBank/DDBJ databases">
        <authorList>
            <person name="Varghese N."/>
            <person name="Submissions S."/>
        </authorList>
    </citation>
    <scope>NUCLEOTIDE SEQUENCE [LARGE SCALE GENOMIC DNA]</scope>
    <source>
        <strain evidence="5">CGMCC 1.10789</strain>
    </source>
</reference>
<dbReference type="EMBL" id="FNFV01000001">
    <property type="protein sequence ID" value="SDK09439.1"/>
    <property type="molecule type" value="Genomic_DNA"/>
</dbReference>
<dbReference type="GO" id="GO:0016813">
    <property type="term" value="F:hydrolase activity, acting on carbon-nitrogen (but not peptide) bonds, in linear amidines"/>
    <property type="evidence" value="ECO:0007669"/>
    <property type="project" value="InterPro"/>
</dbReference>
<dbReference type="InterPro" id="IPR002933">
    <property type="entry name" value="Peptidase_M20"/>
</dbReference>
<evidence type="ECO:0000256" key="3">
    <source>
        <dbReference type="PIRSR" id="PIRSR001235-1"/>
    </source>
</evidence>
<dbReference type="Gene3D" id="3.30.70.360">
    <property type="match status" value="1"/>
</dbReference>
<dbReference type="GO" id="GO:0046872">
    <property type="term" value="F:metal ion binding"/>
    <property type="evidence" value="ECO:0007669"/>
    <property type="project" value="UniProtKB-KW"/>
</dbReference>
<feature type="binding site" evidence="3">
    <location>
        <position position="86"/>
    </location>
    <ligand>
        <name>Zn(2+)</name>
        <dbReference type="ChEBI" id="CHEBI:29105"/>
        <label>1</label>
    </ligand>
</feature>
<dbReference type="Pfam" id="PF01546">
    <property type="entry name" value="Peptidase_M20"/>
    <property type="match status" value="1"/>
</dbReference>
<evidence type="ECO:0000256" key="1">
    <source>
        <dbReference type="ARBA" id="ARBA00006153"/>
    </source>
</evidence>
<keyword evidence="3" id="KW-0862">Zinc</keyword>
<dbReference type="OrthoDB" id="9808195at2"/>
<comment type="cofactor">
    <cofactor evidence="3">
        <name>Zn(2+)</name>
        <dbReference type="ChEBI" id="CHEBI:29105"/>
    </cofactor>
    <text evidence="3">Binds 2 Zn(2+) ions per subunit.</text>
</comment>
<keyword evidence="3" id="KW-0479">Metal-binding</keyword>
<dbReference type="PIRSF" id="PIRSF001235">
    <property type="entry name" value="Amidase_carbamoylase"/>
    <property type="match status" value="1"/>
</dbReference>
<dbReference type="RefSeq" id="WP_092497895.1">
    <property type="nucleotide sequence ID" value="NZ_FNFV01000001.1"/>
</dbReference>
<sequence>MKVKPERFLADLHALRRFGARGGGVVRPAFSDADIAARDWLAERFAEAGLTPRFDAVGNLFGVAPEAGGILLGSHSDSQPEGGWLDGAFGVIAGLEVARAAREAGLGGVSVVSFSDEEGRFGGLTGSSVWSGAMTLAEADRLTDAAGVTLAEARAALGQRPGEAPPPERFSAFIEPHIEQGPWLEKEGKVVGVVTDIVGIRDLPIRLTGQQNHAGTTPMAFRRDAVQGFVAAVTRINAALEALAGPVTVWTVGRVEVTPNASSIVPGMVRFWVQWRDPDAERLRAMEEAIRRAVEAAARERGLGLEFGRLFAIDPQPMDARLVETLARAAEEELPGRWRRMPSGALHDASNVARRMPAAMLFVPSKGGISHDFAEDTDEADLVAGLAVLARAVAEVAAKAA</sequence>
<dbReference type="SUPFAM" id="SSF53187">
    <property type="entry name" value="Zn-dependent exopeptidases"/>
    <property type="match status" value="1"/>
</dbReference>
<feature type="binding site" evidence="3">
    <location>
        <position position="371"/>
    </location>
    <ligand>
        <name>Zn(2+)</name>
        <dbReference type="ChEBI" id="CHEBI:29105"/>
        <label>2</label>
    </ligand>
</feature>
<dbReference type="Gene3D" id="3.40.630.10">
    <property type="entry name" value="Zn peptidases"/>
    <property type="match status" value="1"/>
</dbReference>
<feature type="binding site" evidence="3">
    <location>
        <position position="118"/>
    </location>
    <ligand>
        <name>Zn(2+)</name>
        <dbReference type="ChEBI" id="CHEBI:29105"/>
        <label>2</label>
    </ligand>
</feature>
<dbReference type="PANTHER" id="PTHR32494:SF5">
    <property type="entry name" value="ALLANTOATE AMIDOHYDROLASE"/>
    <property type="match status" value="1"/>
</dbReference>
<dbReference type="Proteomes" id="UP000199328">
    <property type="component" value="Unassembled WGS sequence"/>
</dbReference>
<evidence type="ECO:0000313" key="4">
    <source>
        <dbReference type="EMBL" id="SDK09439.1"/>
    </source>
</evidence>
<name>A0A1G8Z2S2_9RHOB</name>
<dbReference type="InterPro" id="IPR010158">
    <property type="entry name" value="Amidase_Cbmase"/>
</dbReference>
<dbReference type="SUPFAM" id="SSF55031">
    <property type="entry name" value="Bacterial exopeptidase dimerisation domain"/>
    <property type="match status" value="1"/>
</dbReference>
<proteinExistence type="inferred from homology"/>
<protein>
    <submittedName>
        <fullName evidence="4">N-carbamoyl-L-amino-acid hydrolase</fullName>
    </submittedName>
</protein>
<dbReference type="CDD" id="cd03884">
    <property type="entry name" value="M20_bAS"/>
    <property type="match status" value="1"/>
</dbReference>
<evidence type="ECO:0000313" key="5">
    <source>
        <dbReference type="Proteomes" id="UP000199328"/>
    </source>
</evidence>
<dbReference type="InterPro" id="IPR036264">
    <property type="entry name" value="Bact_exopeptidase_dim_dom"/>
</dbReference>
<dbReference type="AlphaFoldDB" id="A0A1G8Z2S2"/>
<comment type="similarity">
    <text evidence="1">Belongs to the peptidase M20 family.</text>
</comment>